<evidence type="ECO:0000313" key="3">
    <source>
        <dbReference type="Proteomes" id="UP000541810"/>
    </source>
</evidence>
<organism evidence="2 3">
    <name type="scientific">Algisphaera agarilytica</name>
    <dbReference type="NCBI Taxonomy" id="1385975"/>
    <lineage>
        <taxon>Bacteria</taxon>
        <taxon>Pseudomonadati</taxon>
        <taxon>Planctomycetota</taxon>
        <taxon>Phycisphaerae</taxon>
        <taxon>Phycisphaerales</taxon>
        <taxon>Phycisphaeraceae</taxon>
        <taxon>Algisphaera</taxon>
    </lineage>
</organism>
<comment type="caution">
    <text evidence="2">The sequence shown here is derived from an EMBL/GenBank/DDBJ whole genome shotgun (WGS) entry which is preliminary data.</text>
</comment>
<sequence length="220" mass="24408">MSIDRPFTPTRGHRPPQDPNTRLRTRLGVAIPSPFQVYDWFSDETESAVVEINSTLAKLAATKTKLEDENHAFKCADPVELTDKAIKSNGTIHERAITLFRDAMRACSTVIDVVKLVRKDAEAYREHCRAEVERLDADWIEKMVASGHYEARPYDSQNAGGCINWQGKARNSKLITAALGDLGNSTITIGSLTEKHRDAESGRDHNATAIRDSRAALASF</sequence>
<reference evidence="2 3" key="1">
    <citation type="submission" date="2020-08" db="EMBL/GenBank/DDBJ databases">
        <title>Genomic Encyclopedia of Type Strains, Phase IV (KMG-IV): sequencing the most valuable type-strain genomes for metagenomic binning, comparative biology and taxonomic classification.</title>
        <authorList>
            <person name="Goeker M."/>
        </authorList>
    </citation>
    <scope>NUCLEOTIDE SEQUENCE [LARGE SCALE GENOMIC DNA]</scope>
    <source>
        <strain evidence="2 3">DSM 103725</strain>
    </source>
</reference>
<accession>A0A7X0H8A7</accession>
<protein>
    <submittedName>
        <fullName evidence="2">Uncharacterized protein</fullName>
    </submittedName>
</protein>
<keyword evidence="3" id="KW-1185">Reference proteome</keyword>
<dbReference type="Proteomes" id="UP000541810">
    <property type="component" value="Unassembled WGS sequence"/>
</dbReference>
<dbReference type="AlphaFoldDB" id="A0A7X0H8A7"/>
<proteinExistence type="predicted"/>
<feature type="region of interest" description="Disordered" evidence="1">
    <location>
        <begin position="1"/>
        <end position="22"/>
    </location>
</feature>
<evidence type="ECO:0000256" key="1">
    <source>
        <dbReference type="SAM" id="MobiDB-lite"/>
    </source>
</evidence>
<dbReference type="RefSeq" id="WP_184678619.1">
    <property type="nucleotide sequence ID" value="NZ_JACHGY010000001.1"/>
</dbReference>
<gene>
    <name evidence="2" type="ORF">HNQ40_002933</name>
</gene>
<dbReference type="EMBL" id="JACHGY010000001">
    <property type="protein sequence ID" value="MBB6431127.1"/>
    <property type="molecule type" value="Genomic_DNA"/>
</dbReference>
<name>A0A7X0H8A7_9BACT</name>
<evidence type="ECO:0000313" key="2">
    <source>
        <dbReference type="EMBL" id="MBB6431127.1"/>
    </source>
</evidence>